<dbReference type="PANTHER" id="PTHR43406:SF1">
    <property type="entry name" value="TRYPTOPHAN SYNTHASE ALPHA CHAIN, CHLOROPLASTIC"/>
    <property type="match status" value="1"/>
</dbReference>
<dbReference type="RefSeq" id="WP_301128385.1">
    <property type="nucleotide sequence ID" value="NZ_JAUHPV010000005.1"/>
</dbReference>
<dbReference type="InterPro" id="IPR013785">
    <property type="entry name" value="Aldolase_TIM"/>
</dbReference>
<dbReference type="PANTHER" id="PTHR43406">
    <property type="entry name" value="TRYPTOPHAN SYNTHASE, ALPHA CHAIN"/>
    <property type="match status" value="1"/>
</dbReference>
<evidence type="ECO:0000256" key="3">
    <source>
        <dbReference type="ARBA" id="ARBA00022605"/>
    </source>
</evidence>
<feature type="active site" description="Proton acceptor" evidence="8">
    <location>
        <position position="49"/>
    </location>
</feature>
<proteinExistence type="inferred from homology"/>
<dbReference type="InterPro" id="IPR011060">
    <property type="entry name" value="RibuloseP-bd_barrel"/>
</dbReference>
<evidence type="ECO:0000256" key="9">
    <source>
        <dbReference type="RuleBase" id="RU003662"/>
    </source>
</evidence>
<dbReference type="EMBL" id="JAUHPV010000005">
    <property type="protein sequence ID" value="MDN4473142.1"/>
    <property type="molecule type" value="Genomic_DNA"/>
</dbReference>
<evidence type="ECO:0000256" key="4">
    <source>
        <dbReference type="ARBA" id="ARBA00022822"/>
    </source>
</evidence>
<protein>
    <recommendedName>
        <fullName evidence="8">Tryptophan synthase alpha chain</fullName>
        <ecNumber evidence="8">4.2.1.20</ecNumber>
    </recommendedName>
</protein>
<evidence type="ECO:0000256" key="7">
    <source>
        <dbReference type="ARBA" id="ARBA00049047"/>
    </source>
</evidence>
<evidence type="ECO:0000313" key="11">
    <source>
        <dbReference type="Proteomes" id="UP001172738"/>
    </source>
</evidence>
<evidence type="ECO:0000256" key="5">
    <source>
        <dbReference type="ARBA" id="ARBA00023141"/>
    </source>
</evidence>
<evidence type="ECO:0000256" key="1">
    <source>
        <dbReference type="ARBA" id="ARBA00004733"/>
    </source>
</evidence>
<keyword evidence="3 8" id="KW-0028">Amino-acid biosynthesis</keyword>
<accession>A0ABT8G248</accession>
<evidence type="ECO:0000256" key="8">
    <source>
        <dbReference type="HAMAP-Rule" id="MF_00131"/>
    </source>
</evidence>
<reference evidence="10" key="1">
    <citation type="submission" date="2023-06" db="EMBL/GenBank/DDBJ databases">
        <title>SYSU T00b26.</title>
        <authorList>
            <person name="Gao L."/>
            <person name="Fang B.-Z."/>
            <person name="Li W.-J."/>
        </authorList>
    </citation>
    <scope>NUCLEOTIDE SEQUENCE</scope>
    <source>
        <strain evidence="10">SYSU T00b26</strain>
    </source>
</reference>
<keyword evidence="5 8" id="KW-0057">Aromatic amino acid biosynthesis</keyword>
<comment type="pathway">
    <text evidence="1 8">Amino-acid biosynthesis; L-tryptophan biosynthesis; L-tryptophan from chorismate: step 5/5.</text>
</comment>
<dbReference type="EC" id="4.2.1.20" evidence="8"/>
<gene>
    <name evidence="8 10" type="primary">trpA</name>
    <name evidence="10" type="ORF">QQX04_09090</name>
</gene>
<dbReference type="NCBIfam" id="TIGR00262">
    <property type="entry name" value="trpA"/>
    <property type="match status" value="1"/>
</dbReference>
<name>A0ABT8G248_9MICO</name>
<dbReference type="GO" id="GO:0004834">
    <property type="term" value="F:tryptophan synthase activity"/>
    <property type="evidence" value="ECO:0007669"/>
    <property type="project" value="UniProtKB-EC"/>
</dbReference>
<evidence type="ECO:0000256" key="6">
    <source>
        <dbReference type="ARBA" id="ARBA00023239"/>
    </source>
</evidence>
<dbReference type="InterPro" id="IPR018204">
    <property type="entry name" value="Trp_synthase_alpha_AS"/>
</dbReference>
<dbReference type="Gene3D" id="3.20.20.70">
    <property type="entry name" value="Aldolase class I"/>
    <property type="match status" value="1"/>
</dbReference>
<keyword evidence="6 8" id="KW-0456">Lyase</keyword>
<comment type="caution">
    <text evidence="10">The sequence shown here is derived from an EMBL/GenBank/DDBJ whole genome shotgun (WGS) entry which is preliminary data.</text>
</comment>
<dbReference type="CDD" id="cd04724">
    <property type="entry name" value="Tryptophan_synthase_alpha"/>
    <property type="match status" value="1"/>
</dbReference>
<organism evidence="10 11">
    <name type="scientific">Demequina zhanjiangensis</name>
    <dbReference type="NCBI Taxonomy" id="3051659"/>
    <lineage>
        <taxon>Bacteria</taxon>
        <taxon>Bacillati</taxon>
        <taxon>Actinomycetota</taxon>
        <taxon>Actinomycetes</taxon>
        <taxon>Micrococcales</taxon>
        <taxon>Demequinaceae</taxon>
        <taxon>Demequina</taxon>
    </lineage>
</organism>
<dbReference type="InterPro" id="IPR002028">
    <property type="entry name" value="Trp_synthase_suA"/>
</dbReference>
<evidence type="ECO:0000313" key="10">
    <source>
        <dbReference type="EMBL" id="MDN4473142.1"/>
    </source>
</evidence>
<keyword evidence="11" id="KW-1185">Reference proteome</keyword>
<keyword evidence="4 8" id="KW-0822">Tryptophan biosynthesis</keyword>
<dbReference type="SUPFAM" id="SSF51366">
    <property type="entry name" value="Ribulose-phoshate binding barrel"/>
    <property type="match status" value="1"/>
</dbReference>
<sequence length="267" mass="27229">MTALGDRLDQIKAEGRSALIGYLPVGYPSVEGSVRAMTAMVEAGVDIVEVGLPYSDPVMDGETIQLAAEAALATGTRVADVFTAVKAVTDAGAPAVVMSYFNPILQYGPDRFADELLAAGGSGVILPDITPDSGAGWAEVAATRDIDTVHLVALTTTPERMHLTCQASSGFVYAAALMGVTGERASIGEGVDALVERAREAGAPRVCVGLGVKTAAHAAQVASYADGVIVGSALVRCLADHPDDLDAGIAALRAKTEELAAGVRGHV</sequence>
<dbReference type="Proteomes" id="UP001172738">
    <property type="component" value="Unassembled WGS sequence"/>
</dbReference>
<comment type="function">
    <text evidence="8">The alpha subunit is responsible for the aldol cleavage of indoleglycerol phosphate to indole and glyceraldehyde 3-phosphate.</text>
</comment>
<evidence type="ECO:0000256" key="2">
    <source>
        <dbReference type="ARBA" id="ARBA00011270"/>
    </source>
</evidence>
<feature type="active site" description="Proton acceptor" evidence="8">
    <location>
        <position position="60"/>
    </location>
</feature>
<comment type="similarity">
    <text evidence="8 9">Belongs to the TrpA family.</text>
</comment>
<comment type="catalytic activity">
    <reaction evidence="7 8">
        <text>(1S,2R)-1-C-(indol-3-yl)glycerol 3-phosphate + L-serine = D-glyceraldehyde 3-phosphate + L-tryptophan + H2O</text>
        <dbReference type="Rhea" id="RHEA:10532"/>
        <dbReference type="ChEBI" id="CHEBI:15377"/>
        <dbReference type="ChEBI" id="CHEBI:33384"/>
        <dbReference type="ChEBI" id="CHEBI:57912"/>
        <dbReference type="ChEBI" id="CHEBI:58866"/>
        <dbReference type="ChEBI" id="CHEBI:59776"/>
        <dbReference type="EC" id="4.2.1.20"/>
    </reaction>
</comment>
<comment type="subunit">
    <text evidence="2 8">Tetramer of two alpha and two beta chains.</text>
</comment>
<dbReference type="HAMAP" id="MF_00131">
    <property type="entry name" value="Trp_synth_alpha"/>
    <property type="match status" value="1"/>
</dbReference>
<dbReference type="PROSITE" id="PS00167">
    <property type="entry name" value="TRP_SYNTHASE_ALPHA"/>
    <property type="match status" value="1"/>
</dbReference>
<dbReference type="Pfam" id="PF00290">
    <property type="entry name" value="Trp_syntA"/>
    <property type="match status" value="1"/>
</dbReference>